<evidence type="ECO:0000259" key="2">
    <source>
        <dbReference type="Pfam" id="PF20016"/>
    </source>
</evidence>
<keyword evidence="1" id="KW-0472">Membrane</keyword>
<dbReference type="Proteomes" id="UP001500620">
    <property type="component" value="Unassembled WGS sequence"/>
</dbReference>
<dbReference type="RefSeq" id="WP_345119937.1">
    <property type="nucleotide sequence ID" value="NZ_BAABAT010000001.1"/>
</dbReference>
<evidence type="ECO:0000313" key="3">
    <source>
        <dbReference type="EMBL" id="GAA4243116.1"/>
    </source>
</evidence>
<accession>A0ABP8CT80</accession>
<reference evidence="4" key="1">
    <citation type="journal article" date="2019" name="Int. J. Syst. Evol. Microbiol.">
        <title>The Global Catalogue of Microorganisms (GCM) 10K type strain sequencing project: providing services to taxonomists for standard genome sequencing and annotation.</title>
        <authorList>
            <consortium name="The Broad Institute Genomics Platform"/>
            <consortium name="The Broad Institute Genome Sequencing Center for Infectious Disease"/>
            <person name="Wu L."/>
            <person name="Ma J."/>
        </authorList>
    </citation>
    <scope>NUCLEOTIDE SEQUENCE [LARGE SCALE GENOMIC DNA]</scope>
    <source>
        <strain evidence="4">JCM 17441</strain>
    </source>
</reference>
<evidence type="ECO:0000313" key="4">
    <source>
        <dbReference type="Proteomes" id="UP001500620"/>
    </source>
</evidence>
<feature type="domain" description="Thoeris protein ThsA Macro" evidence="2">
    <location>
        <begin position="193"/>
        <end position="266"/>
    </location>
</feature>
<protein>
    <recommendedName>
        <fullName evidence="2">Thoeris protein ThsA Macro domain-containing protein</fullName>
    </recommendedName>
</protein>
<keyword evidence="1" id="KW-0812">Transmembrane</keyword>
<organism evidence="3 4">
    <name type="scientific">Dactylosporangium darangshiense</name>
    <dbReference type="NCBI Taxonomy" id="579108"/>
    <lineage>
        <taxon>Bacteria</taxon>
        <taxon>Bacillati</taxon>
        <taxon>Actinomycetota</taxon>
        <taxon>Actinomycetes</taxon>
        <taxon>Micromonosporales</taxon>
        <taxon>Micromonosporaceae</taxon>
        <taxon>Dactylosporangium</taxon>
    </lineage>
</organism>
<comment type="caution">
    <text evidence="3">The sequence shown here is derived from an EMBL/GenBank/DDBJ whole genome shotgun (WGS) entry which is preliminary data.</text>
</comment>
<feature type="transmembrane region" description="Helical" evidence="1">
    <location>
        <begin position="66"/>
        <end position="86"/>
    </location>
</feature>
<evidence type="ECO:0000256" key="1">
    <source>
        <dbReference type="SAM" id="Phobius"/>
    </source>
</evidence>
<gene>
    <name evidence="3" type="ORF">GCM10022255_000830</name>
</gene>
<dbReference type="InterPro" id="IPR045535">
    <property type="entry name" value="ThsA_Macro"/>
</dbReference>
<sequence>MDTSSSSTDAPSDSRPLTPLRRRWQAIKRRTGTVDREAIQWLFATCGVIASGLGVAQFVWPDGSAAVGGWWLLGTLAFGVIGGLVLRVMKRSIRATSNTRAWTIQVVPGNVLDHRPCVITTDRRRTLSPEKVAPSSLIVQYLDSLDGAGRTEAEQAIEQMQSGPLSRPGNVQFIESSSAPGPILLLACGRPTRNGTVTTWSHLTQTYDGLWAAIRSRHFDEVSVPVIGAGYSRVSLSHSAVLLALLLSFHAASTERPVCRLLRVVVPPTDADQEELVLARRFLSALGYSLA</sequence>
<keyword evidence="1" id="KW-1133">Transmembrane helix</keyword>
<dbReference type="EMBL" id="BAABAT010000001">
    <property type="protein sequence ID" value="GAA4243116.1"/>
    <property type="molecule type" value="Genomic_DNA"/>
</dbReference>
<proteinExistence type="predicted"/>
<name>A0ABP8CT80_9ACTN</name>
<dbReference type="Pfam" id="PF20016">
    <property type="entry name" value="ThsA_Macro"/>
    <property type="match status" value="1"/>
</dbReference>
<keyword evidence="4" id="KW-1185">Reference proteome</keyword>
<feature type="transmembrane region" description="Helical" evidence="1">
    <location>
        <begin position="38"/>
        <end position="60"/>
    </location>
</feature>